<feature type="compositionally biased region" description="Low complexity" evidence="1">
    <location>
        <begin position="79"/>
        <end position="93"/>
    </location>
</feature>
<dbReference type="EMBL" id="JAWQEG010005120">
    <property type="protein sequence ID" value="KAK3859093.1"/>
    <property type="molecule type" value="Genomic_DNA"/>
</dbReference>
<gene>
    <name evidence="2" type="ORF">Pcinc_034759</name>
</gene>
<accession>A0AAE1EP96</accession>
<protein>
    <submittedName>
        <fullName evidence="2">Uncharacterized protein</fullName>
    </submittedName>
</protein>
<keyword evidence="3" id="KW-1185">Reference proteome</keyword>
<feature type="region of interest" description="Disordered" evidence="1">
    <location>
        <begin position="79"/>
        <end position="160"/>
    </location>
</feature>
<dbReference type="AlphaFoldDB" id="A0AAE1EP96"/>
<evidence type="ECO:0000313" key="3">
    <source>
        <dbReference type="Proteomes" id="UP001286313"/>
    </source>
</evidence>
<proteinExistence type="predicted"/>
<name>A0AAE1EP96_PETCI</name>
<feature type="region of interest" description="Disordered" evidence="1">
    <location>
        <begin position="1"/>
        <end position="20"/>
    </location>
</feature>
<comment type="caution">
    <text evidence="2">The sequence shown here is derived from an EMBL/GenBank/DDBJ whole genome shotgun (WGS) entry which is preliminary data.</text>
</comment>
<feature type="compositionally biased region" description="Pro residues" evidence="1">
    <location>
        <begin position="98"/>
        <end position="113"/>
    </location>
</feature>
<evidence type="ECO:0000313" key="2">
    <source>
        <dbReference type="EMBL" id="KAK3859093.1"/>
    </source>
</evidence>
<sequence>MSQTGEGGVTLPVAKRSNRKRDTSVMMVTLGLTTGRGSAYSHTTVIITSPSILSLLLTHIHHTSPPVYSPTLTIHPIPSLHPPSSSIPSSLLTHPHHPSPPFAHPHHPSPPVYSPTLTIHPLPSTHLPSPSIPSSLLNHPHHPSPSFTTHPSSPPLYSTTLTQEKGQPYLLQHMIEVEGSDERKTNVDDIE</sequence>
<organism evidence="2 3">
    <name type="scientific">Petrolisthes cinctipes</name>
    <name type="common">Flat porcelain crab</name>
    <dbReference type="NCBI Taxonomy" id="88211"/>
    <lineage>
        <taxon>Eukaryota</taxon>
        <taxon>Metazoa</taxon>
        <taxon>Ecdysozoa</taxon>
        <taxon>Arthropoda</taxon>
        <taxon>Crustacea</taxon>
        <taxon>Multicrustacea</taxon>
        <taxon>Malacostraca</taxon>
        <taxon>Eumalacostraca</taxon>
        <taxon>Eucarida</taxon>
        <taxon>Decapoda</taxon>
        <taxon>Pleocyemata</taxon>
        <taxon>Anomura</taxon>
        <taxon>Galatheoidea</taxon>
        <taxon>Porcellanidae</taxon>
        <taxon>Petrolisthes</taxon>
    </lineage>
</organism>
<feature type="compositionally biased region" description="Low complexity" evidence="1">
    <location>
        <begin position="120"/>
        <end position="151"/>
    </location>
</feature>
<dbReference type="Proteomes" id="UP001286313">
    <property type="component" value="Unassembled WGS sequence"/>
</dbReference>
<reference evidence="2" key="1">
    <citation type="submission" date="2023-10" db="EMBL/GenBank/DDBJ databases">
        <title>Genome assemblies of two species of porcelain crab, Petrolisthes cinctipes and Petrolisthes manimaculis (Anomura: Porcellanidae).</title>
        <authorList>
            <person name="Angst P."/>
        </authorList>
    </citation>
    <scope>NUCLEOTIDE SEQUENCE</scope>
    <source>
        <strain evidence="2">PB745_01</strain>
        <tissue evidence="2">Gill</tissue>
    </source>
</reference>
<evidence type="ECO:0000256" key="1">
    <source>
        <dbReference type="SAM" id="MobiDB-lite"/>
    </source>
</evidence>